<evidence type="ECO:0000256" key="2">
    <source>
        <dbReference type="SAM" id="SignalP"/>
    </source>
</evidence>
<evidence type="ECO:0000256" key="1">
    <source>
        <dbReference type="SAM" id="MobiDB-lite"/>
    </source>
</evidence>
<keyword evidence="2" id="KW-0732">Signal</keyword>
<dbReference type="AlphaFoldDB" id="A0A2N8TXA9"/>
<accession>A0A2N8TXA9</accession>
<comment type="caution">
    <text evidence="3">The sequence shown here is derived from an EMBL/GenBank/DDBJ whole genome shotgun (WGS) entry which is preliminary data.</text>
</comment>
<protein>
    <recommendedName>
        <fullName evidence="5">Secreted protein</fullName>
    </recommendedName>
</protein>
<dbReference type="OrthoDB" id="4337596at2"/>
<dbReference type="EMBL" id="POUC01000010">
    <property type="protein sequence ID" value="PNG23647.1"/>
    <property type="molecule type" value="Genomic_DNA"/>
</dbReference>
<evidence type="ECO:0000313" key="4">
    <source>
        <dbReference type="Proteomes" id="UP000235943"/>
    </source>
</evidence>
<feature type="compositionally biased region" description="Low complexity" evidence="1">
    <location>
        <begin position="114"/>
        <end position="123"/>
    </location>
</feature>
<reference evidence="3 4" key="1">
    <citation type="submission" date="2018-01" db="EMBL/GenBank/DDBJ databases">
        <title>Draft genome sequence of Streptomyces sp. 13K301.</title>
        <authorList>
            <person name="Sahin N."/>
            <person name="Saygin H."/>
            <person name="Ay H."/>
        </authorList>
    </citation>
    <scope>NUCLEOTIDE SEQUENCE [LARGE SCALE GENOMIC DNA]</scope>
    <source>
        <strain evidence="3 4">13K301</strain>
    </source>
</reference>
<proteinExistence type="predicted"/>
<feature type="region of interest" description="Disordered" evidence="1">
    <location>
        <begin position="61"/>
        <end position="123"/>
    </location>
</feature>
<organism evidence="3 4">
    <name type="scientific">Streptomyces cahuitamycinicus</name>
    <dbReference type="NCBI Taxonomy" id="2070367"/>
    <lineage>
        <taxon>Bacteria</taxon>
        <taxon>Bacillati</taxon>
        <taxon>Actinomycetota</taxon>
        <taxon>Actinomycetes</taxon>
        <taxon>Kitasatosporales</taxon>
        <taxon>Streptomycetaceae</taxon>
        <taxon>Streptomyces</taxon>
    </lineage>
</organism>
<name>A0A2N8TXA9_9ACTN</name>
<feature type="signal peptide" evidence="2">
    <location>
        <begin position="1"/>
        <end position="31"/>
    </location>
</feature>
<evidence type="ECO:0000313" key="3">
    <source>
        <dbReference type="EMBL" id="PNG23647.1"/>
    </source>
</evidence>
<feature type="chain" id="PRO_5038971778" description="Secreted protein" evidence="2">
    <location>
        <begin position="32"/>
        <end position="133"/>
    </location>
</feature>
<evidence type="ECO:0008006" key="5">
    <source>
        <dbReference type="Google" id="ProtNLM"/>
    </source>
</evidence>
<gene>
    <name evidence="3" type="ORF">C1J00_02825</name>
</gene>
<keyword evidence="4" id="KW-1185">Reference proteome</keyword>
<dbReference type="Proteomes" id="UP000235943">
    <property type="component" value="Unassembled WGS sequence"/>
</dbReference>
<sequence>MFRGVTPRTVVSLLAAVLLGLQVFVSTASFASAHTARHAAAKSQPGIKPSGKALRYEIATCRDAGRHGDPTGPLGTGDRHRTAADCAPETPDRPRLRQGASKMGEPGTPRTAHHSTSTSSTSHCPAALQVFRC</sequence>